<evidence type="ECO:0000313" key="7">
    <source>
        <dbReference type="Proteomes" id="UP000518266"/>
    </source>
</evidence>
<evidence type="ECO:0000256" key="5">
    <source>
        <dbReference type="SAM" id="MobiDB-lite"/>
    </source>
</evidence>
<evidence type="ECO:0000256" key="2">
    <source>
        <dbReference type="ARBA" id="ARBA00022679"/>
    </source>
</evidence>
<dbReference type="Proteomes" id="UP000518266">
    <property type="component" value="Unassembled WGS sequence"/>
</dbReference>
<accession>A0A7J5XN92</accession>
<feature type="compositionally biased region" description="Basic and acidic residues" evidence="5">
    <location>
        <begin position="93"/>
        <end position="103"/>
    </location>
</feature>
<keyword evidence="2 4" id="KW-0808">Transferase</keyword>
<comment type="similarity">
    <text evidence="1 4">Belongs to the inositol phosphokinase (IPK) family.</text>
</comment>
<proteinExistence type="inferred from homology"/>
<gene>
    <name evidence="6" type="ORF">F7725_010302</name>
</gene>
<dbReference type="SUPFAM" id="SSF56104">
    <property type="entry name" value="SAICAR synthase-like"/>
    <property type="match status" value="1"/>
</dbReference>
<evidence type="ECO:0000313" key="6">
    <source>
        <dbReference type="EMBL" id="KAF3838534.1"/>
    </source>
</evidence>
<dbReference type="Gene3D" id="3.30.470.160">
    <property type="entry name" value="Inositol polyphosphate kinase"/>
    <property type="match status" value="1"/>
</dbReference>
<dbReference type="GO" id="GO:0032958">
    <property type="term" value="P:inositol phosphate biosynthetic process"/>
    <property type="evidence" value="ECO:0007669"/>
    <property type="project" value="InterPro"/>
</dbReference>
<dbReference type="InterPro" id="IPR038286">
    <property type="entry name" value="IPK_sf"/>
</dbReference>
<evidence type="ECO:0000256" key="1">
    <source>
        <dbReference type="ARBA" id="ARBA00007374"/>
    </source>
</evidence>
<dbReference type="EC" id="2.7.-.-" evidence="4"/>
<keyword evidence="3 4" id="KW-0418">Kinase</keyword>
<organism evidence="6 7">
    <name type="scientific">Dissostichus mawsoni</name>
    <name type="common">Antarctic cod</name>
    <dbReference type="NCBI Taxonomy" id="36200"/>
    <lineage>
        <taxon>Eukaryota</taxon>
        <taxon>Metazoa</taxon>
        <taxon>Chordata</taxon>
        <taxon>Craniata</taxon>
        <taxon>Vertebrata</taxon>
        <taxon>Euteleostomi</taxon>
        <taxon>Actinopterygii</taxon>
        <taxon>Neopterygii</taxon>
        <taxon>Teleostei</taxon>
        <taxon>Neoteleostei</taxon>
        <taxon>Acanthomorphata</taxon>
        <taxon>Eupercaria</taxon>
        <taxon>Perciformes</taxon>
        <taxon>Notothenioidei</taxon>
        <taxon>Nototheniidae</taxon>
        <taxon>Dissostichus</taxon>
    </lineage>
</organism>
<reference evidence="6 7" key="1">
    <citation type="submission" date="2020-03" db="EMBL/GenBank/DDBJ databases">
        <title>Dissostichus mawsoni Genome sequencing and assembly.</title>
        <authorList>
            <person name="Park H."/>
        </authorList>
    </citation>
    <scope>NUCLEOTIDE SEQUENCE [LARGE SCALE GENOMIC DNA]</scope>
    <source>
        <strain evidence="6">DM0001</strain>
        <tissue evidence="6">Muscle</tissue>
    </source>
</reference>
<evidence type="ECO:0000256" key="4">
    <source>
        <dbReference type="RuleBase" id="RU363090"/>
    </source>
</evidence>
<sequence length="481" mass="55206">MDREMDVMTDDNYMEGMEMETENNPTMDTDFPSDKTYQHLTIREGTSSSCRRVKVRSRPRLQSTKSFPPYNQCIGGLGEDGDGDDELSQSSDVMREDRNEVCQGTERNKDIELIPRCARDEVKEQWRMRRKERVGAAVKLIQMDWRGGVGIEEWKRRASVRIRRWKGARTASGNTAEVETLVLRLKKEEEIVRGENEGSGETQERRDGEAEELIGIQEGSTTHQWSSPHPIFSKLLHSSSSTSSSSSINFSSAESDEVFSEGEDVGSKRRAFRKSRSWKTYLTMMHWSLRRQGSWVQLAGHQGMFIQNRHIQALRDYCNFQLSEGGEVLKLYCEVEAKCLDSLMRDALRPFVPQYHGCVTRGEHCYIRLEDLLSGLRRPVIMDCKMGVRTYQEEEVAKTQTKATLRSDMYQKMVKVDPSAPSVEEHEQKAVTKSRYLQWRDTTNSTSTLGFRIEGIMVGVKGITAGLFMKKLPFTWIVLNK</sequence>
<dbReference type="GO" id="GO:0005634">
    <property type="term" value="C:nucleus"/>
    <property type="evidence" value="ECO:0007669"/>
    <property type="project" value="TreeGrafter"/>
</dbReference>
<dbReference type="InterPro" id="IPR005522">
    <property type="entry name" value="IPK"/>
</dbReference>
<feature type="region of interest" description="Disordered" evidence="5">
    <location>
        <begin position="55"/>
        <end position="103"/>
    </location>
</feature>
<name>A0A7J5XN92_DISMA</name>
<keyword evidence="7" id="KW-1185">Reference proteome</keyword>
<comment type="caution">
    <text evidence="6">The sequence shown here is derived from an EMBL/GenBank/DDBJ whole genome shotgun (WGS) entry which is preliminary data.</text>
</comment>
<dbReference type="Pfam" id="PF03770">
    <property type="entry name" value="IPK"/>
    <property type="match status" value="1"/>
</dbReference>
<protein>
    <recommendedName>
        <fullName evidence="4">Kinase</fullName>
        <ecNumber evidence="4">2.7.-.-</ecNumber>
    </recommendedName>
</protein>
<dbReference type="GO" id="GO:0000828">
    <property type="term" value="F:inositol hexakisphosphate kinase activity"/>
    <property type="evidence" value="ECO:0007669"/>
    <property type="project" value="TreeGrafter"/>
</dbReference>
<dbReference type="AlphaFoldDB" id="A0A7J5XN92"/>
<evidence type="ECO:0000256" key="3">
    <source>
        <dbReference type="ARBA" id="ARBA00022777"/>
    </source>
</evidence>
<dbReference type="GO" id="GO:0046854">
    <property type="term" value="P:phosphatidylinositol phosphate biosynthetic process"/>
    <property type="evidence" value="ECO:0007669"/>
    <property type="project" value="TreeGrafter"/>
</dbReference>
<dbReference type="PANTHER" id="PTHR12400:SF77">
    <property type="entry name" value="KINASE"/>
    <property type="match status" value="1"/>
</dbReference>
<dbReference type="OrthoDB" id="338650at2759"/>
<dbReference type="EMBL" id="JAAKFY010000022">
    <property type="protein sequence ID" value="KAF3838534.1"/>
    <property type="molecule type" value="Genomic_DNA"/>
</dbReference>
<dbReference type="GO" id="GO:0005737">
    <property type="term" value="C:cytoplasm"/>
    <property type="evidence" value="ECO:0007669"/>
    <property type="project" value="TreeGrafter"/>
</dbReference>
<dbReference type="PANTHER" id="PTHR12400">
    <property type="entry name" value="INOSITOL POLYPHOSPHATE KINASE"/>
    <property type="match status" value="1"/>
</dbReference>
<feature type="region of interest" description="Disordered" evidence="5">
    <location>
        <begin position="1"/>
        <end position="34"/>
    </location>
</feature>
<feature type="compositionally biased region" description="Acidic residues" evidence="5">
    <location>
        <begin position="7"/>
        <end position="21"/>
    </location>
</feature>